<dbReference type="EMBL" id="JASKNE010000001">
    <property type="protein sequence ID" value="MDK1683468.1"/>
    <property type="molecule type" value="Genomic_DNA"/>
</dbReference>
<name>A0AAW6UQ73_9GAMM</name>
<evidence type="ECO:0000313" key="1">
    <source>
        <dbReference type="EMBL" id="MDK1683468.1"/>
    </source>
</evidence>
<reference evidence="1" key="1">
    <citation type="submission" date="2023-04" db="EMBL/GenBank/DDBJ databases">
        <title>The environmental microbiomes in feedlot watering bowls are a reservoir of florfenicol resistance for bovine respiratory disease pathogens.</title>
        <authorList>
            <person name="Kos D.W."/>
            <person name="Ruzzini A.C."/>
            <person name="Schreiner B."/>
            <person name="Jelinski M.D."/>
        </authorList>
    </citation>
    <scope>NUCLEOTIDE SEQUENCE</scope>
    <source>
        <strain evidence="1">WB3</strain>
    </source>
</reference>
<dbReference type="Proteomes" id="UP001241935">
    <property type="component" value="Unassembled WGS sequence"/>
</dbReference>
<dbReference type="AlphaFoldDB" id="A0AAW6UQ73"/>
<organism evidence="1 2">
    <name type="scientific">Acinetobacter terrestris</name>
    <dbReference type="NCBI Taxonomy" id="2529843"/>
    <lineage>
        <taxon>Bacteria</taxon>
        <taxon>Pseudomonadati</taxon>
        <taxon>Pseudomonadota</taxon>
        <taxon>Gammaproteobacteria</taxon>
        <taxon>Moraxellales</taxon>
        <taxon>Moraxellaceae</taxon>
        <taxon>Acinetobacter</taxon>
        <taxon>Acinetobacter Taxon 24</taxon>
    </lineage>
</organism>
<comment type="caution">
    <text evidence="1">The sequence shown here is derived from an EMBL/GenBank/DDBJ whole genome shotgun (WGS) entry which is preliminary data.</text>
</comment>
<dbReference type="RefSeq" id="WP_284066721.1">
    <property type="nucleotide sequence ID" value="NZ_JASKNE010000001.1"/>
</dbReference>
<sequence>MNSFALCPLQAGYSFSPGNNMLEQQLLGGFARQRRMFVNNVHMVNVSVLLPTKSHAQYFWAFWRVHTLNPQKFLWRLITDSSEMQDHTCQFVAESLSVGERQGVIYSVSFQVRCKPLNNGDLAFDQSIADLWDTGSPSDVLNLLEQLVNESFPDALGVI</sequence>
<accession>A0AAW6UQ73</accession>
<evidence type="ECO:0000313" key="2">
    <source>
        <dbReference type="Proteomes" id="UP001241935"/>
    </source>
</evidence>
<protein>
    <submittedName>
        <fullName evidence="1">Uncharacterized protein</fullName>
    </submittedName>
</protein>
<proteinExistence type="predicted"/>
<gene>
    <name evidence="1" type="ORF">QOR41_06380</name>
</gene>